<dbReference type="STRING" id="984487.A0A1E4SK60"/>
<dbReference type="GO" id="GO:0005763">
    <property type="term" value="C:mitochondrial small ribosomal subunit"/>
    <property type="evidence" value="ECO:0007669"/>
    <property type="project" value="EnsemblFungi"/>
</dbReference>
<dbReference type="Pfam" id="PF00312">
    <property type="entry name" value="Ribosomal_S15"/>
    <property type="match status" value="1"/>
</dbReference>
<dbReference type="GeneID" id="30985709"/>
<name>A0A1E4SK60_9ASCO</name>
<proteinExistence type="inferred from homology"/>
<evidence type="ECO:0000313" key="4">
    <source>
        <dbReference type="EMBL" id="ODV79880.1"/>
    </source>
</evidence>
<evidence type="ECO:0000313" key="5">
    <source>
        <dbReference type="Proteomes" id="UP000094285"/>
    </source>
</evidence>
<reference evidence="5" key="1">
    <citation type="submission" date="2016-05" db="EMBL/GenBank/DDBJ databases">
        <title>Comparative genomics of biotechnologically important yeasts.</title>
        <authorList>
            <consortium name="DOE Joint Genome Institute"/>
            <person name="Riley R."/>
            <person name="Haridas S."/>
            <person name="Wolfe K.H."/>
            <person name="Lopes M.R."/>
            <person name="Hittinger C.T."/>
            <person name="Goker M."/>
            <person name="Salamov A."/>
            <person name="Wisecaver J."/>
            <person name="Long T.M."/>
            <person name="Aerts A.L."/>
            <person name="Barry K."/>
            <person name="Choi C."/>
            <person name="Clum A."/>
            <person name="Coughlan A.Y."/>
            <person name="Deshpande S."/>
            <person name="Douglass A.P."/>
            <person name="Hanson S.J."/>
            <person name="Klenk H.-P."/>
            <person name="Labutti K."/>
            <person name="Lapidus A."/>
            <person name="Lindquist E."/>
            <person name="Lipzen A."/>
            <person name="Meier-Kolthoff J.P."/>
            <person name="Ohm R.A."/>
            <person name="Otillar R.P."/>
            <person name="Pangilinan J."/>
            <person name="Peng Y."/>
            <person name="Rokas A."/>
            <person name="Rosa C.A."/>
            <person name="Scheuner C."/>
            <person name="Sibirny A.A."/>
            <person name="Slot J.C."/>
            <person name="Stielow J.B."/>
            <person name="Sun H."/>
            <person name="Kurtzman C.P."/>
            <person name="Blackwell M."/>
            <person name="Grigoriev I.V."/>
            <person name="Jeffries T.W."/>
        </authorList>
    </citation>
    <scope>NUCLEOTIDE SEQUENCE [LARGE SCALE GENOMIC DNA]</scope>
    <source>
        <strain evidence="5">NRRL Y-17324</strain>
    </source>
</reference>
<dbReference type="Gene3D" id="1.10.287.10">
    <property type="entry name" value="S15/NS1, RNA-binding"/>
    <property type="match status" value="1"/>
</dbReference>
<sequence>MFQAVRLFSTARVVADSAASTSAKINPKLAAKQFISPDASKSKARTLRRKEVRLKKQIIRDVNNFKKHAARNVQFQVDPVLGAADNGFVARVKQEVQDQGNHLAYGYERTEFEKLLYGAEKAALDKAKGTEVLNESIRTTEERKKRALLTILNIRNTNAQDRKTLAIRLAKEEFQRHEGDTASPEVQAAILTVKIHFGMDHVKQNPKDKDHIQIVREMVQHRQRILKYLKRDKPETYYFTIAKLGLTDDVITREFNMGRQYFQDFKVWGDKQLIKLSEKQKKKADAVADLQKRVAEYNELAKKNHEILQDES</sequence>
<dbReference type="AlphaFoldDB" id="A0A1E4SK60"/>
<gene>
    <name evidence="4" type="ORF">CANTADRAFT_89496</name>
</gene>
<dbReference type="InterPro" id="IPR005290">
    <property type="entry name" value="Ribosomal_uS15_bac-type"/>
</dbReference>
<dbReference type="SUPFAM" id="SSF47060">
    <property type="entry name" value="S15/NS1 RNA-binding domain"/>
    <property type="match status" value="1"/>
</dbReference>
<dbReference type="OrthoDB" id="441444at2759"/>
<dbReference type="RefSeq" id="XP_020065002.1">
    <property type="nucleotide sequence ID" value="XM_020211573.1"/>
</dbReference>
<evidence type="ECO:0000256" key="1">
    <source>
        <dbReference type="ARBA" id="ARBA00008434"/>
    </source>
</evidence>
<accession>A0A1E4SK60</accession>
<dbReference type="PANTHER" id="PTHR23321">
    <property type="entry name" value="RIBOSOMAL PROTEIN S15, BACTERIAL AND ORGANELLAR"/>
    <property type="match status" value="1"/>
</dbReference>
<evidence type="ECO:0000256" key="3">
    <source>
        <dbReference type="ARBA" id="ARBA00023274"/>
    </source>
</evidence>
<keyword evidence="3" id="KW-0687">Ribonucleoprotein</keyword>
<keyword evidence="2" id="KW-0689">Ribosomal protein</keyword>
<organism evidence="4 5">
    <name type="scientific">Suhomyces tanzawaensis NRRL Y-17324</name>
    <dbReference type="NCBI Taxonomy" id="984487"/>
    <lineage>
        <taxon>Eukaryota</taxon>
        <taxon>Fungi</taxon>
        <taxon>Dikarya</taxon>
        <taxon>Ascomycota</taxon>
        <taxon>Saccharomycotina</taxon>
        <taxon>Pichiomycetes</taxon>
        <taxon>Debaryomycetaceae</taxon>
        <taxon>Suhomyces</taxon>
    </lineage>
</organism>
<dbReference type="CDD" id="cd00353">
    <property type="entry name" value="Ribosomal_S15p_S13e"/>
    <property type="match status" value="1"/>
</dbReference>
<dbReference type="InterPro" id="IPR000589">
    <property type="entry name" value="Ribosomal_uS15"/>
</dbReference>
<dbReference type="EMBL" id="KV453911">
    <property type="protein sequence ID" value="ODV79880.1"/>
    <property type="molecule type" value="Genomic_DNA"/>
</dbReference>
<dbReference type="SMART" id="SM01387">
    <property type="entry name" value="Ribosomal_S15"/>
    <property type="match status" value="1"/>
</dbReference>
<dbReference type="PANTHER" id="PTHR23321:SF26">
    <property type="entry name" value="SMALL RIBOSOMAL SUBUNIT PROTEIN US15M"/>
    <property type="match status" value="1"/>
</dbReference>
<dbReference type="GO" id="GO:0003735">
    <property type="term" value="F:structural constituent of ribosome"/>
    <property type="evidence" value="ECO:0007669"/>
    <property type="project" value="EnsemblFungi"/>
</dbReference>
<evidence type="ECO:0000256" key="2">
    <source>
        <dbReference type="ARBA" id="ARBA00022980"/>
    </source>
</evidence>
<dbReference type="Proteomes" id="UP000094285">
    <property type="component" value="Unassembled WGS sequence"/>
</dbReference>
<dbReference type="GO" id="GO:0006412">
    <property type="term" value="P:translation"/>
    <property type="evidence" value="ECO:0007669"/>
    <property type="project" value="InterPro"/>
</dbReference>
<evidence type="ECO:0008006" key="6">
    <source>
        <dbReference type="Google" id="ProtNLM"/>
    </source>
</evidence>
<comment type="similarity">
    <text evidence="1">Belongs to the universal ribosomal protein uS15 family.</text>
</comment>
<protein>
    <recommendedName>
        <fullName evidence="6">S15/NS1 RNA-binding domain-containing protein</fullName>
    </recommendedName>
</protein>
<dbReference type="InterPro" id="IPR009068">
    <property type="entry name" value="uS15_NS1_RNA-bd_sf"/>
</dbReference>
<keyword evidence="5" id="KW-1185">Reference proteome</keyword>